<evidence type="ECO:0000313" key="4">
    <source>
        <dbReference type="EMBL" id="ATW27817.1"/>
    </source>
</evidence>
<dbReference type="GO" id="GO:0008168">
    <property type="term" value="F:methyltransferase activity"/>
    <property type="evidence" value="ECO:0007669"/>
    <property type="project" value="UniProtKB-KW"/>
</dbReference>
<proteinExistence type="inferred from homology"/>
<dbReference type="OrthoDB" id="5418352at2"/>
<dbReference type="RefSeq" id="WP_148137204.1">
    <property type="nucleotide sequence ID" value="NZ_CP017634.1"/>
</dbReference>
<protein>
    <recommendedName>
        <fullName evidence="6">Methyltransferase</fullName>
    </recommendedName>
</protein>
<evidence type="ECO:0000256" key="3">
    <source>
        <dbReference type="ARBA" id="ARBA00022679"/>
    </source>
</evidence>
<dbReference type="InterPro" id="IPR038601">
    <property type="entry name" value="MttB-like_sf"/>
</dbReference>
<organism evidence="4 5">
    <name type="scientific">Formimonas warabiya</name>
    <dbReference type="NCBI Taxonomy" id="1761012"/>
    <lineage>
        <taxon>Bacteria</taxon>
        <taxon>Bacillati</taxon>
        <taxon>Bacillota</taxon>
        <taxon>Clostridia</taxon>
        <taxon>Eubacteriales</taxon>
        <taxon>Peptococcaceae</taxon>
        <taxon>Candidatus Formimonas</taxon>
    </lineage>
</organism>
<accession>A0A3G1KZI2</accession>
<dbReference type="InterPro" id="IPR010426">
    <property type="entry name" value="MTTB_MeTrfase"/>
</dbReference>
<dbReference type="AlphaFoldDB" id="A0A3G1KZI2"/>
<evidence type="ECO:0000256" key="1">
    <source>
        <dbReference type="ARBA" id="ARBA00007137"/>
    </source>
</evidence>
<name>A0A3G1KZI2_FORW1</name>
<comment type="similarity">
    <text evidence="1">Belongs to the trimethylamine methyltransferase family.</text>
</comment>
<dbReference type="Pfam" id="PF06253">
    <property type="entry name" value="MTTB"/>
    <property type="match status" value="1"/>
</dbReference>
<evidence type="ECO:0000256" key="2">
    <source>
        <dbReference type="ARBA" id="ARBA00022603"/>
    </source>
</evidence>
<evidence type="ECO:0000313" key="5">
    <source>
        <dbReference type="Proteomes" id="UP000323521"/>
    </source>
</evidence>
<dbReference type="GO" id="GO:0015948">
    <property type="term" value="P:methanogenesis"/>
    <property type="evidence" value="ECO:0007669"/>
    <property type="project" value="InterPro"/>
</dbReference>
<keyword evidence="2" id="KW-0489">Methyltransferase</keyword>
<reference evidence="4 5" key="1">
    <citation type="submission" date="2016-10" db="EMBL/GenBank/DDBJ databases">
        <title>Complete Genome Sequence of Peptococcaceae strain DCMF.</title>
        <authorList>
            <person name="Edwards R.J."/>
            <person name="Holland S.I."/>
            <person name="Deshpande N.P."/>
            <person name="Wong Y.K."/>
            <person name="Ertan H."/>
            <person name="Manefield M."/>
            <person name="Russell T.L."/>
            <person name="Lee M.J."/>
        </authorList>
    </citation>
    <scope>NUCLEOTIDE SEQUENCE [LARGE SCALE GENOMIC DNA]</scope>
    <source>
        <strain evidence="4 5">DCMF</strain>
    </source>
</reference>
<sequence>MRINRDELERIHEASLHILERTGVIFENSSVLEVFKKAGAKVEGTRVFLSPNIVGEALRNCPQKITVAGKDRQKEICLGGGNKYCVNFNGAVYVDDLKKGRRKSTSEDYVNFVKLSQDSDMFQVVGGPIVEPHDIPQETHAAFMALCHLTLSDKPLLGLSVNGSFAKESLTMTKQVFQGENNYYVIGMPCIRAPLYFDNDVVDVILAYLEEKQPIILGTCGVTGLTAPVTLAGTLAVNNAEVLAAIALTQLLSPCSPVIYGNIAMAGDMKTMRTAVGAAETSLLTNVASQMAKYYHLPCRAGGTLSDAMAVDVQAGYESMLGLFTAFSYDSDLIVHSAGLLECLMTASYEKFIIDEEIYYLVKRFSRGIDLNSDSFALDVIDQQGPGGHFLSCEHTFSKFKEELSIPLVSNRLSYETWHLDETTVLDRAHEIWQKRLNEYEISQDGLEKAKPAINYWKQHYGSLPSCLMNTIGNDCSR</sequence>
<keyword evidence="5" id="KW-1185">Reference proteome</keyword>
<dbReference type="Gene3D" id="3.20.20.480">
    <property type="entry name" value="Trimethylamine methyltransferase-like"/>
    <property type="match status" value="1"/>
</dbReference>
<keyword evidence="3" id="KW-0808">Transferase</keyword>
<dbReference type="EMBL" id="CP017634">
    <property type="protein sequence ID" value="ATW27817.1"/>
    <property type="molecule type" value="Genomic_DNA"/>
</dbReference>
<dbReference type="Proteomes" id="UP000323521">
    <property type="component" value="Chromosome"/>
</dbReference>
<gene>
    <name evidence="4" type="ORF">DCMF_26420</name>
</gene>
<dbReference type="KEGG" id="fwa:DCMF_26420"/>
<evidence type="ECO:0008006" key="6">
    <source>
        <dbReference type="Google" id="ProtNLM"/>
    </source>
</evidence>
<dbReference type="GO" id="GO:0032259">
    <property type="term" value="P:methylation"/>
    <property type="evidence" value="ECO:0007669"/>
    <property type="project" value="UniProtKB-KW"/>
</dbReference>